<evidence type="ECO:0000256" key="5">
    <source>
        <dbReference type="ARBA" id="ARBA00022989"/>
    </source>
</evidence>
<keyword evidence="4" id="KW-0813">Transport</keyword>
<organism evidence="9 10">
    <name type="scientific">Frankliniella fusca</name>
    <dbReference type="NCBI Taxonomy" id="407009"/>
    <lineage>
        <taxon>Eukaryota</taxon>
        <taxon>Metazoa</taxon>
        <taxon>Ecdysozoa</taxon>
        <taxon>Arthropoda</taxon>
        <taxon>Hexapoda</taxon>
        <taxon>Insecta</taxon>
        <taxon>Pterygota</taxon>
        <taxon>Neoptera</taxon>
        <taxon>Paraneoptera</taxon>
        <taxon>Thysanoptera</taxon>
        <taxon>Terebrantia</taxon>
        <taxon>Thripoidea</taxon>
        <taxon>Thripidae</taxon>
        <taxon>Frankliniella</taxon>
    </lineage>
</organism>
<evidence type="ECO:0000256" key="1">
    <source>
        <dbReference type="ARBA" id="ARBA00004141"/>
    </source>
</evidence>
<dbReference type="GO" id="GO:0016020">
    <property type="term" value="C:membrane"/>
    <property type="evidence" value="ECO:0007669"/>
    <property type="project" value="UniProtKB-SubCell"/>
</dbReference>
<feature type="transmembrane region" description="Helical" evidence="8">
    <location>
        <begin position="178"/>
        <end position="199"/>
    </location>
</feature>
<dbReference type="Pfam" id="PF00854">
    <property type="entry name" value="PTR2"/>
    <property type="match status" value="1"/>
</dbReference>
<accession>A0AAE1HD21</accession>
<feature type="transmembrane region" description="Helical" evidence="8">
    <location>
        <begin position="51"/>
        <end position="68"/>
    </location>
</feature>
<evidence type="ECO:0000256" key="8">
    <source>
        <dbReference type="SAM" id="Phobius"/>
    </source>
</evidence>
<dbReference type="EMBL" id="JAHWGI010000969">
    <property type="protein sequence ID" value="KAK3919017.1"/>
    <property type="molecule type" value="Genomic_DNA"/>
</dbReference>
<sequence length="582" mass="62433">MESERTPLLRKASPIGSSPNLATQSSGLQWDPVKGKKAATCVLLALTLERLAYYALLANLLVFLSLGGNTPKEAMTAVLVVGAIAHFSALGGGWLADGALGRYWTLILGLGLYVVGFSMLTAVAGGILWSNTHASLPQLYIIFTCIGIAAGTVRANFPSFGAEQVRHGGGESVRKFFNWYYWCVNSGSLLGVGLLSLVAQEPAAVAGGFLAAWGGAGAGLMLALVILGAGKPYYVVYRPGSSPLLSTLRIVHQGISGRWNLRRSSLQRSPALSSRSNPNPVNSPSWLDYAKMRYGGSHHDSTVEDVKKLGSVLLLLLLLLPYWLIETGFQEQGVHLMIGLGPDNTFNIPTSWLSLFDQLFILGLIPILNGFVYPALDRRGIRVTLFGRIAVGMALSLCAAVSAGLLETISMQHWHDGHHVEQIIHERKYNASDVSVLWQVPQYCLVGMAEVFAGVAGLEYVYSTAPKPLQAVAMGLLSAVEGLGSLLGTALIGALSPAWIPQDRDHFLGHLDYYFFLLAGIQGVTLVGFTISLIIKRDSTTLTAVLPDSSQISNLSRAPNSRSTRTTVSNSTNTILSLWNDI</sequence>
<keyword evidence="4" id="KW-0571">Peptide transport</keyword>
<feature type="transmembrane region" description="Helical" evidence="8">
    <location>
        <begin position="385"/>
        <end position="406"/>
    </location>
</feature>
<feature type="transmembrane region" description="Helical" evidence="8">
    <location>
        <begin position="103"/>
        <end position="127"/>
    </location>
</feature>
<keyword evidence="4" id="KW-0653">Protein transport</keyword>
<keyword evidence="5 8" id="KW-1133">Transmembrane helix</keyword>
<feature type="transmembrane region" description="Helical" evidence="8">
    <location>
        <begin position="205"/>
        <end position="229"/>
    </location>
</feature>
<feature type="transmembrane region" description="Helical" evidence="8">
    <location>
        <begin position="309"/>
        <end position="325"/>
    </location>
</feature>
<feature type="compositionally biased region" description="Polar residues" evidence="7">
    <location>
        <begin position="15"/>
        <end position="26"/>
    </location>
</feature>
<dbReference type="InterPro" id="IPR036259">
    <property type="entry name" value="MFS_trans_sf"/>
</dbReference>
<dbReference type="PANTHER" id="PTHR11654">
    <property type="entry name" value="OLIGOPEPTIDE TRANSPORTER-RELATED"/>
    <property type="match status" value="1"/>
</dbReference>
<evidence type="ECO:0000313" key="10">
    <source>
        <dbReference type="Proteomes" id="UP001219518"/>
    </source>
</evidence>
<reference evidence="9" key="2">
    <citation type="journal article" date="2023" name="BMC Genomics">
        <title>Pest status, molecular evolution, and epigenetic factors derived from the genome assembly of Frankliniella fusca, a thysanopteran phytovirus vector.</title>
        <authorList>
            <person name="Catto M.A."/>
            <person name="Labadie P.E."/>
            <person name="Jacobson A.L."/>
            <person name="Kennedy G.G."/>
            <person name="Srinivasan R."/>
            <person name="Hunt B.G."/>
        </authorList>
    </citation>
    <scope>NUCLEOTIDE SEQUENCE</scope>
    <source>
        <strain evidence="9">PL_HMW_Pooled</strain>
    </source>
</reference>
<feature type="transmembrane region" description="Helical" evidence="8">
    <location>
        <begin position="139"/>
        <end position="157"/>
    </location>
</feature>
<feature type="region of interest" description="Disordered" evidence="7">
    <location>
        <begin position="1"/>
        <end position="26"/>
    </location>
</feature>
<feature type="transmembrane region" description="Helical" evidence="8">
    <location>
        <begin position="513"/>
        <end position="535"/>
    </location>
</feature>
<evidence type="ECO:0000256" key="6">
    <source>
        <dbReference type="ARBA" id="ARBA00023136"/>
    </source>
</evidence>
<feature type="transmembrane region" description="Helical" evidence="8">
    <location>
        <begin position="440"/>
        <end position="462"/>
    </location>
</feature>
<protein>
    <submittedName>
        <fullName evidence="9">Solute carrier family 15 member 4</fullName>
    </submittedName>
</protein>
<feature type="transmembrane region" description="Helical" evidence="8">
    <location>
        <begin position="474"/>
        <end position="501"/>
    </location>
</feature>
<evidence type="ECO:0000256" key="2">
    <source>
        <dbReference type="ARBA" id="ARBA00005982"/>
    </source>
</evidence>
<keyword evidence="10" id="KW-1185">Reference proteome</keyword>
<comment type="caution">
    <text evidence="9">The sequence shown here is derived from an EMBL/GenBank/DDBJ whole genome shotgun (WGS) entry which is preliminary data.</text>
</comment>
<name>A0AAE1HD21_9NEOP</name>
<dbReference type="Gene3D" id="1.20.1250.20">
    <property type="entry name" value="MFS general substrate transporter like domains"/>
    <property type="match status" value="1"/>
</dbReference>
<evidence type="ECO:0000256" key="7">
    <source>
        <dbReference type="SAM" id="MobiDB-lite"/>
    </source>
</evidence>
<keyword evidence="3 8" id="KW-0812">Transmembrane</keyword>
<comment type="similarity">
    <text evidence="2">Belongs to the major facilitator superfamily. Proton-dependent oligopeptide transporter (POT/PTR) (TC 2.A.17) family.</text>
</comment>
<dbReference type="SUPFAM" id="SSF103473">
    <property type="entry name" value="MFS general substrate transporter"/>
    <property type="match status" value="1"/>
</dbReference>
<evidence type="ECO:0000256" key="4">
    <source>
        <dbReference type="ARBA" id="ARBA00022856"/>
    </source>
</evidence>
<feature type="transmembrane region" description="Helical" evidence="8">
    <location>
        <begin position="352"/>
        <end position="373"/>
    </location>
</feature>
<evidence type="ECO:0000256" key="3">
    <source>
        <dbReference type="ARBA" id="ARBA00022692"/>
    </source>
</evidence>
<dbReference type="AlphaFoldDB" id="A0AAE1HD21"/>
<proteinExistence type="inferred from homology"/>
<dbReference type="GO" id="GO:0022857">
    <property type="term" value="F:transmembrane transporter activity"/>
    <property type="evidence" value="ECO:0007669"/>
    <property type="project" value="InterPro"/>
</dbReference>
<dbReference type="InterPro" id="IPR000109">
    <property type="entry name" value="POT_fam"/>
</dbReference>
<keyword evidence="6 8" id="KW-0472">Membrane</keyword>
<dbReference type="Proteomes" id="UP001219518">
    <property type="component" value="Unassembled WGS sequence"/>
</dbReference>
<dbReference type="GO" id="GO:0015833">
    <property type="term" value="P:peptide transport"/>
    <property type="evidence" value="ECO:0007669"/>
    <property type="project" value="UniProtKB-KW"/>
</dbReference>
<evidence type="ECO:0000313" key="9">
    <source>
        <dbReference type="EMBL" id="KAK3919017.1"/>
    </source>
</evidence>
<reference evidence="9" key="1">
    <citation type="submission" date="2021-07" db="EMBL/GenBank/DDBJ databases">
        <authorList>
            <person name="Catto M.A."/>
            <person name="Jacobson A."/>
            <person name="Kennedy G."/>
            <person name="Labadie P."/>
            <person name="Hunt B.G."/>
            <person name="Srinivasan R."/>
        </authorList>
    </citation>
    <scope>NUCLEOTIDE SEQUENCE</scope>
    <source>
        <strain evidence="9">PL_HMW_Pooled</strain>
        <tissue evidence="9">Head</tissue>
    </source>
</reference>
<gene>
    <name evidence="9" type="ORF">KUF71_008166</name>
</gene>
<feature type="transmembrane region" description="Helical" evidence="8">
    <location>
        <begin position="74"/>
        <end position="96"/>
    </location>
</feature>
<comment type="subcellular location">
    <subcellularLocation>
        <location evidence="1">Membrane</location>
        <topology evidence="1">Multi-pass membrane protein</topology>
    </subcellularLocation>
</comment>